<sequence>MRLSISLSLATFAQLSAAFYPYARPVDTHSSTRDLGQHRRSPSSSHSSTSAETDGAPNASPETIHQPQDTDNGPLRISLQRRPAKRQNKFNVLVADTPIQKNSAAVHQDGTDFSYFGSFQFGKNSKTLYLLLDSAASNTWVMSSDCTTDACGIHTTFGQSDSPSLQVSSNTFSVAYGTGSVEGVQGTDTVKLGTMSASLTFGLAQSVSDEFLSYPMDGILGLGRPETLASDATGVKAPSFLDALVSQKVISSKLFGLTLWRSADGGNNDGEINFGSPDSSRYDGDLNNIAAVKSTSGFWEIPIADAGVDGKKVGITGRTAIIDSGTSFILMPQDDAAKLHKAIPNSSQNDESFTVPCDSTNKVQIVFGTVTYDISPKDYIGSPSGSGCASNIIGRQVFGSKQWLLGDVFMKNVYTVFDYDQQRVGFGVKRSSVSNHVSSSGAKATEASLSSMATPASPPSPTKSSPTSPVLTSISPDASAPGISTGSNRVQPTGALLPGSSNSSSFTTSISGSGSAASAIATSTSKTGAASKDRTSRVGALLIALLTFLF</sequence>
<proteinExistence type="inferred from homology"/>
<keyword evidence="5 12" id="KW-0064">Aspartyl protease</keyword>
<protein>
    <recommendedName>
        <fullName evidence="15">Peptidase A1 domain-containing protein</fullName>
    </recommendedName>
</protein>
<feature type="compositionally biased region" description="Polar residues" evidence="13">
    <location>
        <begin position="60"/>
        <end position="71"/>
    </location>
</feature>
<name>A0A8H3VKA5_VENIN</name>
<evidence type="ECO:0000256" key="13">
    <source>
        <dbReference type="SAM" id="MobiDB-lite"/>
    </source>
</evidence>
<dbReference type="AlphaFoldDB" id="A0A8H3VKA5"/>
<keyword evidence="6 12" id="KW-0378">Hydrolase</keyword>
<dbReference type="EMBL" id="WNWR01000161">
    <property type="protein sequence ID" value="KAE9989941.1"/>
    <property type="molecule type" value="Genomic_DNA"/>
</dbReference>
<evidence type="ECO:0000256" key="10">
    <source>
        <dbReference type="PIRSR" id="PIRSR601461-1"/>
    </source>
</evidence>
<evidence type="ECO:0000256" key="11">
    <source>
        <dbReference type="PIRSR" id="PIRSR601461-2"/>
    </source>
</evidence>
<evidence type="ECO:0000256" key="3">
    <source>
        <dbReference type="ARBA" id="ARBA00022475"/>
    </source>
</evidence>
<feature type="region of interest" description="Disordered" evidence="13">
    <location>
        <begin position="431"/>
        <end position="502"/>
    </location>
</feature>
<keyword evidence="14" id="KW-0732">Signal</keyword>
<feature type="signal peptide" evidence="14">
    <location>
        <begin position="1"/>
        <end position="18"/>
    </location>
</feature>
<evidence type="ECO:0000256" key="5">
    <source>
        <dbReference type="ARBA" id="ARBA00022750"/>
    </source>
</evidence>
<comment type="similarity">
    <text evidence="2 12">Belongs to the peptidase A1 family.</text>
</comment>
<evidence type="ECO:0000256" key="4">
    <source>
        <dbReference type="ARBA" id="ARBA00022670"/>
    </source>
</evidence>
<feature type="compositionally biased region" description="Low complexity" evidence="13">
    <location>
        <begin position="431"/>
        <end position="440"/>
    </location>
</feature>
<comment type="subcellular location">
    <subcellularLocation>
        <location evidence="1">Cell membrane</location>
    </subcellularLocation>
</comment>
<evidence type="ECO:0000259" key="15">
    <source>
        <dbReference type="PROSITE" id="PS51767"/>
    </source>
</evidence>
<feature type="region of interest" description="Disordered" evidence="13">
    <location>
        <begin position="28"/>
        <end position="76"/>
    </location>
</feature>
<evidence type="ECO:0000256" key="7">
    <source>
        <dbReference type="ARBA" id="ARBA00023136"/>
    </source>
</evidence>
<evidence type="ECO:0000256" key="2">
    <source>
        <dbReference type="ARBA" id="ARBA00007447"/>
    </source>
</evidence>
<dbReference type="InterPro" id="IPR021109">
    <property type="entry name" value="Peptidase_aspartic_dom_sf"/>
</dbReference>
<reference evidence="16 17" key="1">
    <citation type="submission" date="2019-07" db="EMBL/GenBank/DDBJ databases">
        <title>Venturia inaequalis Genome Resource.</title>
        <authorList>
            <person name="Lichtner F.J."/>
        </authorList>
    </citation>
    <scope>NUCLEOTIDE SEQUENCE [LARGE SCALE GENOMIC DNA]</scope>
    <source>
        <strain evidence="16 17">DMI_063113</strain>
    </source>
</reference>
<dbReference type="InterPro" id="IPR001461">
    <property type="entry name" value="Aspartic_peptidase_A1"/>
</dbReference>
<evidence type="ECO:0000313" key="17">
    <source>
        <dbReference type="Proteomes" id="UP000490939"/>
    </source>
</evidence>
<dbReference type="PROSITE" id="PS00141">
    <property type="entry name" value="ASP_PROTEASE"/>
    <property type="match status" value="1"/>
</dbReference>
<evidence type="ECO:0000313" key="16">
    <source>
        <dbReference type="EMBL" id="KAE9989941.1"/>
    </source>
</evidence>
<dbReference type="GO" id="GO:0006508">
    <property type="term" value="P:proteolysis"/>
    <property type="evidence" value="ECO:0007669"/>
    <property type="project" value="UniProtKB-KW"/>
</dbReference>
<dbReference type="GO" id="GO:0005886">
    <property type="term" value="C:plasma membrane"/>
    <property type="evidence" value="ECO:0007669"/>
    <property type="project" value="UniProtKB-SubCell"/>
</dbReference>
<dbReference type="InterPro" id="IPR033121">
    <property type="entry name" value="PEPTIDASE_A1"/>
</dbReference>
<keyword evidence="9" id="KW-0449">Lipoprotein</keyword>
<keyword evidence="17" id="KW-1185">Reference proteome</keyword>
<keyword evidence="7" id="KW-0472">Membrane</keyword>
<feature type="compositionally biased region" description="Low complexity" evidence="13">
    <location>
        <begin position="462"/>
        <end position="473"/>
    </location>
</feature>
<keyword evidence="11" id="KW-1015">Disulfide bond</keyword>
<dbReference type="Gene3D" id="2.40.70.10">
    <property type="entry name" value="Acid Proteases"/>
    <property type="match status" value="2"/>
</dbReference>
<keyword evidence="8" id="KW-0325">Glycoprotein</keyword>
<dbReference type="InterPro" id="IPR034164">
    <property type="entry name" value="Pepsin-like_dom"/>
</dbReference>
<dbReference type="InterPro" id="IPR001969">
    <property type="entry name" value="Aspartic_peptidase_AS"/>
</dbReference>
<dbReference type="Pfam" id="PF00026">
    <property type="entry name" value="Asp"/>
    <property type="match status" value="1"/>
</dbReference>
<dbReference type="OrthoDB" id="660550at2759"/>
<dbReference type="GO" id="GO:0004190">
    <property type="term" value="F:aspartic-type endopeptidase activity"/>
    <property type="evidence" value="ECO:0007669"/>
    <property type="project" value="UniProtKB-KW"/>
</dbReference>
<accession>A0A8H3VKA5</accession>
<evidence type="ECO:0000256" key="8">
    <source>
        <dbReference type="ARBA" id="ARBA00023180"/>
    </source>
</evidence>
<evidence type="ECO:0000256" key="14">
    <source>
        <dbReference type="SAM" id="SignalP"/>
    </source>
</evidence>
<dbReference type="Proteomes" id="UP000490939">
    <property type="component" value="Unassembled WGS sequence"/>
</dbReference>
<feature type="active site" evidence="10">
    <location>
        <position position="323"/>
    </location>
</feature>
<feature type="active site" evidence="10">
    <location>
        <position position="133"/>
    </location>
</feature>
<dbReference type="CDD" id="cd05471">
    <property type="entry name" value="pepsin_like"/>
    <property type="match status" value="1"/>
</dbReference>
<organism evidence="16 17">
    <name type="scientific">Venturia inaequalis</name>
    <name type="common">Apple scab fungus</name>
    <dbReference type="NCBI Taxonomy" id="5025"/>
    <lineage>
        <taxon>Eukaryota</taxon>
        <taxon>Fungi</taxon>
        <taxon>Dikarya</taxon>
        <taxon>Ascomycota</taxon>
        <taxon>Pezizomycotina</taxon>
        <taxon>Dothideomycetes</taxon>
        <taxon>Pleosporomycetidae</taxon>
        <taxon>Venturiales</taxon>
        <taxon>Venturiaceae</taxon>
        <taxon>Venturia</taxon>
    </lineage>
</organism>
<evidence type="ECO:0000256" key="6">
    <source>
        <dbReference type="ARBA" id="ARBA00022801"/>
    </source>
</evidence>
<dbReference type="PANTHER" id="PTHR47966">
    <property type="entry name" value="BETA-SITE APP-CLEAVING ENZYME, ISOFORM A-RELATED"/>
    <property type="match status" value="1"/>
</dbReference>
<gene>
    <name evidence="16" type="ORF">EG327_002083</name>
</gene>
<dbReference type="PROSITE" id="PS51767">
    <property type="entry name" value="PEPTIDASE_A1"/>
    <property type="match status" value="1"/>
</dbReference>
<dbReference type="PANTHER" id="PTHR47966:SF75">
    <property type="entry name" value="ENDOPEPTIDASE (CTSD), PUTATIVE (AFU_ORTHOLOGUE AFUA_4G07040)-RELATED"/>
    <property type="match status" value="1"/>
</dbReference>
<comment type="caution">
    <text evidence="16">The sequence shown here is derived from an EMBL/GenBank/DDBJ whole genome shotgun (WGS) entry which is preliminary data.</text>
</comment>
<keyword evidence="3" id="KW-1003">Cell membrane</keyword>
<dbReference type="SUPFAM" id="SSF50630">
    <property type="entry name" value="Acid proteases"/>
    <property type="match status" value="1"/>
</dbReference>
<feature type="compositionally biased region" description="Polar residues" evidence="13">
    <location>
        <begin position="482"/>
        <end position="491"/>
    </location>
</feature>
<feature type="compositionally biased region" description="Basic and acidic residues" evidence="13">
    <location>
        <begin position="28"/>
        <end position="37"/>
    </location>
</feature>
<evidence type="ECO:0000256" key="1">
    <source>
        <dbReference type="ARBA" id="ARBA00004236"/>
    </source>
</evidence>
<keyword evidence="4 12" id="KW-0645">Protease</keyword>
<dbReference type="FunFam" id="2.40.70.10:FF:000060">
    <property type="entry name" value="Aspartic-type endopeptidase ctsD"/>
    <property type="match status" value="1"/>
</dbReference>
<feature type="disulfide bond" evidence="11">
    <location>
        <begin position="146"/>
        <end position="151"/>
    </location>
</feature>
<feature type="chain" id="PRO_5034760647" description="Peptidase A1 domain-containing protein" evidence="14">
    <location>
        <begin position="19"/>
        <end position="550"/>
    </location>
</feature>
<dbReference type="PRINTS" id="PR00792">
    <property type="entry name" value="PEPSIN"/>
</dbReference>
<evidence type="ECO:0000256" key="12">
    <source>
        <dbReference type="RuleBase" id="RU000454"/>
    </source>
</evidence>
<feature type="domain" description="Peptidase A1" evidence="15">
    <location>
        <begin position="115"/>
        <end position="427"/>
    </location>
</feature>
<evidence type="ECO:0000256" key="9">
    <source>
        <dbReference type="ARBA" id="ARBA00023288"/>
    </source>
</evidence>